<organism evidence="3">
    <name type="scientific">Medicago truncatula</name>
    <name type="common">Barrel medic</name>
    <name type="synonym">Medicago tribuloides</name>
    <dbReference type="NCBI Taxonomy" id="3880"/>
    <lineage>
        <taxon>Eukaryota</taxon>
        <taxon>Viridiplantae</taxon>
        <taxon>Streptophyta</taxon>
        <taxon>Embryophyta</taxon>
        <taxon>Tracheophyta</taxon>
        <taxon>Spermatophyta</taxon>
        <taxon>Magnoliopsida</taxon>
        <taxon>eudicotyledons</taxon>
        <taxon>Gunneridae</taxon>
        <taxon>Pentapetalae</taxon>
        <taxon>rosids</taxon>
        <taxon>fabids</taxon>
        <taxon>Fabales</taxon>
        <taxon>Fabaceae</taxon>
        <taxon>Papilionoideae</taxon>
        <taxon>50 kb inversion clade</taxon>
        <taxon>NPAAA clade</taxon>
        <taxon>Hologalegina</taxon>
        <taxon>IRL clade</taxon>
        <taxon>Trifolieae</taxon>
        <taxon>Medicago</taxon>
    </lineage>
</organism>
<dbReference type="InterPro" id="IPR050796">
    <property type="entry name" value="SCF_F-box_component"/>
</dbReference>
<dbReference type="Proteomes" id="UP000265566">
    <property type="component" value="Chromosome 6"/>
</dbReference>
<dbReference type="Gramene" id="rna37822">
    <property type="protein sequence ID" value="RHN53071.1"/>
    <property type="gene ID" value="gene37822"/>
</dbReference>
<dbReference type="PANTHER" id="PTHR31672:SF13">
    <property type="entry name" value="F-BOX PROTEIN CPR30-LIKE"/>
    <property type="match status" value="1"/>
</dbReference>
<sequence>MSNQVHLFNYSVKKHAFNLIYRTVSLLLNLILPQHSNKSHSSPSSLVCFSFLLFIFCGLIQIPPNFNSLFCFVFYLALPLHRNSFRLILMENKKKSATNEKVSKYIPHDIAFSILHKLPLKSLKRFGCVRKSWSLLLQDTRFMNMFRNNFISNSHRYHDGAPIMLRVYDAFQSGHDVLYSFSGHRFENKIKLDCPNLFEEELNNFKIFGLGSSDGTLCLHGLLGLDSCKITLWNPITDLFNPIPPSPVESSLPDAAKVIFTVVSSLHGFGYDRGTCDYKVIRRVHLQCDANLEYVPSNDILGDSPLDQYPIWEIYSLRSNSWKKLDFDMPGYVSCIEGIQAYMDGFCHWLCVHRCRMIPCLVSFDLSNDVFFKTPIPSYVDDCFDVKAKWINLAVLNGFIALLSYNEKTTTFHISILNEHGVKESWTKLFVIGSMSCVKYPIGMGTKGEIFFIRKDKKLAWFNLSTQTIEELAYKPMWYSCRIIIYNKSIFPIEE</sequence>
<evidence type="ECO:0000256" key="1">
    <source>
        <dbReference type="SAM" id="Phobius"/>
    </source>
</evidence>
<comment type="caution">
    <text evidence="3">The sequence shown here is derived from an EMBL/GenBank/DDBJ whole genome shotgun (WGS) entry which is preliminary data.</text>
</comment>
<dbReference type="AlphaFoldDB" id="A0A396HKS9"/>
<dbReference type="NCBIfam" id="TIGR01640">
    <property type="entry name" value="F_box_assoc_1"/>
    <property type="match status" value="1"/>
</dbReference>
<proteinExistence type="predicted"/>
<evidence type="ECO:0000313" key="3">
    <source>
        <dbReference type="EMBL" id="RHN53071.1"/>
    </source>
</evidence>
<feature type="domain" description="F-box associated beta-propeller type 1" evidence="2">
    <location>
        <begin position="184"/>
        <end position="463"/>
    </location>
</feature>
<keyword evidence="1" id="KW-0472">Membrane</keyword>
<keyword evidence="1" id="KW-0812">Transmembrane</keyword>
<dbReference type="InterPro" id="IPR006527">
    <property type="entry name" value="F-box-assoc_dom_typ1"/>
</dbReference>
<evidence type="ECO:0000259" key="2">
    <source>
        <dbReference type="Pfam" id="PF07734"/>
    </source>
</evidence>
<dbReference type="SUPFAM" id="SSF81383">
    <property type="entry name" value="F-box domain"/>
    <property type="match status" value="1"/>
</dbReference>
<dbReference type="InterPro" id="IPR017451">
    <property type="entry name" value="F-box-assoc_interact_dom"/>
</dbReference>
<keyword evidence="1" id="KW-1133">Transmembrane helix</keyword>
<feature type="transmembrane region" description="Helical" evidence="1">
    <location>
        <begin position="44"/>
        <end position="61"/>
    </location>
</feature>
<feature type="transmembrane region" description="Helical" evidence="1">
    <location>
        <begin position="15"/>
        <end position="32"/>
    </location>
</feature>
<name>A0A396HKS9_MEDTR</name>
<protein>
    <submittedName>
        <fullName evidence="3">Putative F-box domain, leucine-rich repeat domain, L domain-containing protein</fullName>
    </submittedName>
</protein>
<accession>A0A396HKS9</accession>
<dbReference type="PANTHER" id="PTHR31672">
    <property type="entry name" value="BNACNNG10540D PROTEIN"/>
    <property type="match status" value="1"/>
</dbReference>
<dbReference type="Pfam" id="PF07734">
    <property type="entry name" value="FBA_1"/>
    <property type="match status" value="1"/>
</dbReference>
<dbReference type="EMBL" id="PSQE01000006">
    <property type="protein sequence ID" value="RHN53071.1"/>
    <property type="molecule type" value="Genomic_DNA"/>
</dbReference>
<gene>
    <name evidence="3" type="ORF">MtrunA17_Chr6g0487431</name>
</gene>
<dbReference type="InterPro" id="IPR036047">
    <property type="entry name" value="F-box-like_dom_sf"/>
</dbReference>
<reference evidence="3" key="1">
    <citation type="journal article" date="2018" name="Nat. Plants">
        <title>Whole-genome landscape of Medicago truncatula symbiotic genes.</title>
        <authorList>
            <person name="Pecrix Y."/>
            <person name="Gamas P."/>
            <person name="Carrere S."/>
        </authorList>
    </citation>
    <scope>NUCLEOTIDE SEQUENCE</scope>
    <source>
        <tissue evidence="3">Leaves</tissue>
    </source>
</reference>